<dbReference type="Proteomes" id="UP001147700">
    <property type="component" value="Unassembled WGS sequence"/>
</dbReference>
<sequence>MHAWDPEAVRAGAVAELAPWGIVPPQDLPRPALNRPRPLEDVVARAQALHGVLDIIHGAPLDAAYAMVAAVGADRWISDAERAYLARVADGVPDVEAEYELSWRAESLYALLWTLGLAADLPLTRELELRPDAFRAVDALTGPAPPGLALRAPEEIAAKLDVLYCAHWAARERVPEQWPEDLEPEAIRERRRALEWLLLTGVEWDAVRLDV</sequence>
<reference evidence="1" key="1">
    <citation type="submission" date="2022-10" db="EMBL/GenBank/DDBJ databases">
        <title>The WGS of Solirubrobacter sp. CPCC 204708.</title>
        <authorList>
            <person name="Jiang Z."/>
        </authorList>
    </citation>
    <scope>NUCLEOTIDE SEQUENCE</scope>
    <source>
        <strain evidence="1">CPCC 204708</strain>
    </source>
</reference>
<dbReference type="RefSeq" id="WP_202956518.1">
    <property type="nucleotide sequence ID" value="NZ_JAPCID010000088.1"/>
</dbReference>
<protein>
    <submittedName>
        <fullName evidence="1">DUF4272 domain-containing protein</fullName>
    </submittedName>
</protein>
<dbReference type="Pfam" id="PF14094">
    <property type="entry name" value="DUF4272"/>
    <property type="match status" value="1"/>
</dbReference>
<evidence type="ECO:0000313" key="1">
    <source>
        <dbReference type="EMBL" id="MDA0142410.1"/>
    </source>
</evidence>
<accession>A0ABT4RV24</accession>
<dbReference type="InterPro" id="IPR025368">
    <property type="entry name" value="DUF4272"/>
</dbReference>
<keyword evidence="2" id="KW-1185">Reference proteome</keyword>
<proteinExistence type="predicted"/>
<name>A0ABT4RV24_9ACTN</name>
<gene>
    <name evidence="1" type="ORF">OJ962_33305</name>
</gene>
<evidence type="ECO:0000313" key="2">
    <source>
        <dbReference type="Proteomes" id="UP001147700"/>
    </source>
</evidence>
<dbReference type="EMBL" id="JAPCID010000088">
    <property type="protein sequence ID" value="MDA0142410.1"/>
    <property type="molecule type" value="Genomic_DNA"/>
</dbReference>
<organism evidence="1 2">
    <name type="scientific">Solirubrobacter deserti</name>
    <dbReference type="NCBI Taxonomy" id="2282478"/>
    <lineage>
        <taxon>Bacteria</taxon>
        <taxon>Bacillati</taxon>
        <taxon>Actinomycetota</taxon>
        <taxon>Thermoleophilia</taxon>
        <taxon>Solirubrobacterales</taxon>
        <taxon>Solirubrobacteraceae</taxon>
        <taxon>Solirubrobacter</taxon>
    </lineage>
</organism>
<comment type="caution">
    <text evidence="1">The sequence shown here is derived from an EMBL/GenBank/DDBJ whole genome shotgun (WGS) entry which is preliminary data.</text>
</comment>